<accession>A0AAQ3PCF6</accession>
<organism evidence="1 2">
    <name type="scientific">Vigna mungo</name>
    <name type="common">Black gram</name>
    <name type="synonym">Phaseolus mungo</name>
    <dbReference type="NCBI Taxonomy" id="3915"/>
    <lineage>
        <taxon>Eukaryota</taxon>
        <taxon>Viridiplantae</taxon>
        <taxon>Streptophyta</taxon>
        <taxon>Embryophyta</taxon>
        <taxon>Tracheophyta</taxon>
        <taxon>Spermatophyta</taxon>
        <taxon>Magnoliopsida</taxon>
        <taxon>eudicotyledons</taxon>
        <taxon>Gunneridae</taxon>
        <taxon>Pentapetalae</taxon>
        <taxon>rosids</taxon>
        <taxon>fabids</taxon>
        <taxon>Fabales</taxon>
        <taxon>Fabaceae</taxon>
        <taxon>Papilionoideae</taxon>
        <taxon>50 kb inversion clade</taxon>
        <taxon>NPAAA clade</taxon>
        <taxon>indigoferoid/millettioid clade</taxon>
        <taxon>Phaseoleae</taxon>
        <taxon>Vigna</taxon>
    </lineage>
</organism>
<sequence length="106" mass="12044">MTEPWYPDLIKVFYANLNVVDGIITFRVKGVDVKLDGEIWSSIVMFCPGGVKSHHGFLGLNKISLYQACLRYLDEARDYTLFRAGGMKRVDIMCLCSCLVRFDALD</sequence>
<dbReference type="AlphaFoldDB" id="A0AAQ3PCF6"/>
<evidence type="ECO:0000313" key="1">
    <source>
        <dbReference type="EMBL" id="WVZ25281.1"/>
    </source>
</evidence>
<proteinExistence type="predicted"/>
<dbReference type="EMBL" id="CP144700">
    <property type="protein sequence ID" value="WVZ25281.1"/>
    <property type="molecule type" value="Genomic_DNA"/>
</dbReference>
<dbReference type="Proteomes" id="UP001374535">
    <property type="component" value="Chromosome 1"/>
</dbReference>
<gene>
    <name evidence="1" type="ORF">V8G54_003825</name>
</gene>
<protein>
    <submittedName>
        <fullName evidence="1">Uncharacterized protein</fullName>
    </submittedName>
</protein>
<reference evidence="1 2" key="1">
    <citation type="journal article" date="2023" name="Life. Sci Alliance">
        <title>Evolutionary insights into 3D genome organization and epigenetic landscape of Vigna mungo.</title>
        <authorList>
            <person name="Junaid A."/>
            <person name="Singh B."/>
            <person name="Bhatia S."/>
        </authorList>
    </citation>
    <scope>NUCLEOTIDE SEQUENCE [LARGE SCALE GENOMIC DNA]</scope>
    <source>
        <strain evidence="1">Urdbean</strain>
    </source>
</reference>
<evidence type="ECO:0000313" key="2">
    <source>
        <dbReference type="Proteomes" id="UP001374535"/>
    </source>
</evidence>
<name>A0AAQ3PCF6_VIGMU</name>
<keyword evidence="2" id="KW-1185">Reference proteome</keyword>